<protein>
    <recommendedName>
        <fullName evidence="1">TH1 domain-containing protein</fullName>
    </recommendedName>
</protein>
<evidence type="ECO:0000313" key="3">
    <source>
        <dbReference type="Proteomes" id="UP001149090"/>
    </source>
</evidence>
<evidence type="ECO:0000259" key="1">
    <source>
        <dbReference type="PROSITE" id="PS51757"/>
    </source>
</evidence>
<keyword evidence="3" id="KW-1185">Reference proteome</keyword>
<dbReference type="EMBL" id="JAPDFW010000070">
    <property type="protein sequence ID" value="KAJ5074102.1"/>
    <property type="molecule type" value="Genomic_DNA"/>
</dbReference>
<dbReference type="GO" id="GO:0016459">
    <property type="term" value="C:myosin complex"/>
    <property type="evidence" value="ECO:0007669"/>
    <property type="project" value="InterPro"/>
</dbReference>
<dbReference type="PANTHER" id="PTHR34969:SF1">
    <property type="entry name" value="TH1 DOMAIN-CONTAINING PROTEIN"/>
    <property type="match status" value="1"/>
</dbReference>
<reference evidence="2" key="1">
    <citation type="submission" date="2022-10" db="EMBL/GenBank/DDBJ databases">
        <title>Novel sulphate-reducing endosymbionts in the free-living metamonad Anaeramoeba.</title>
        <authorList>
            <person name="Jerlstrom-Hultqvist J."/>
            <person name="Cepicka I."/>
            <person name="Gallot-Lavallee L."/>
            <person name="Salas-Leiva D."/>
            <person name="Curtis B.A."/>
            <person name="Zahonova K."/>
            <person name="Pipaliya S."/>
            <person name="Dacks J."/>
            <person name="Roger A.J."/>
        </authorList>
    </citation>
    <scope>NUCLEOTIDE SEQUENCE</scope>
    <source>
        <strain evidence="2">BMAN</strain>
    </source>
</reference>
<dbReference type="PROSITE" id="PS51757">
    <property type="entry name" value="TH1"/>
    <property type="match status" value="1"/>
</dbReference>
<dbReference type="Gene3D" id="2.30.29.30">
    <property type="entry name" value="Pleckstrin-homology domain (PH domain)/Phosphotyrosine-binding domain (PTB)"/>
    <property type="match status" value="1"/>
</dbReference>
<dbReference type="GO" id="GO:0003774">
    <property type="term" value="F:cytoskeletal motor activity"/>
    <property type="evidence" value="ECO:0007669"/>
    <property type="project" value="InterPro"/>
</dbReference>
<sequence>MKAFFDKKERRRSSDLKEFKGDSLGLENKKAIKKYLSKSNNSKILFSGKVQKMNKRNKIQERVLMVTDEFVYNLDPGSYKSKREISINKINSIAVSNLPDNFFVIKVNDEYDYLFISPNKTEIISRIIGAYQKLTGNPLNLLFSDQIEYDCRGKDVKELVFSKTEDGIKTQIFQKKKK</sequence>
<evidence type="ECO:0000313" key="2">
    <source>
        <dbReference type="EMBL" id="KAJ5074102.1"/>
    </source>
</evidence>
<feature type="domain" description="TH1" evidence="1">
    <location>
        <begin position="8"/>
        <end position="178"/>
    </location>
</feature>
<dbReference type="OMA" id="RITHKAK"/>
<dbReference type="Pfam" id="PF06017">
    <property type="entry name" value="Myosin_TH1"/>
    <property type="match status" value="1"/>
</dbReference>
<proteinExistence type="predicted"/>
<dbReference type="OrthoDB" id="6108017at2759"/>
<accession>A0A9Q0LJL0</accession>
<comment type="caution">
    <text evidence="2">The sequence shown here is derived from an EMBL/GenBank/DDBJ whole genome shotgun (WGS) entry which is preliminary data.</text>
</comment>
<organism evidence="2 3">
    <name type="scientific">Anaeramoeba ignava</name>
    <name type="common">Anaerobic marine amoeba</name>
    <dbReference type="NCBI Taxonomy" id="1746090"/>
    <lineage>
        <taxon>Eukaryota</taxon>
        <taxon>Metamonada</taxon>
        <taxon>Anaeramoebidae</taxon>
        <taxon>Anaeramoeba</taxon>
    </lineage>
</organism>
<dbReference type="SUPFAM" id="SSF50729">
    <property type="entry name" value="PH domain-like"/>
    <property type="match status" value="1"/>
</dbReference>
<dbReference type="InterPro" id="IPR011993">
    <property type="entry name" value="PH-like_dom_sf"/>
</dbReference>
<dbReference type="Proteomes" id="UP001149090">
    <property type="component" value="Unassembled WGS sequence"/>
</dbReference>
<dbReference type="InterPro" id="IPR010926">
    <property type="entry name" value="Myosin_TH1"/>
</dbReference>
<dbReference type="AlphaFoldDB" id="A0A9Q0LJL0"/>
<dbReference type="PANTHER" id="PTHR34969">
    <property type="entry name" value="OS01G0621700 PROTEIN"/>
    <property type="match status" value="1"/>
</dbReference>
<name>A0A9Q0LJL0_ANAIG</name>
<gene>
    <name evidence="2" type="ORF">M0811_00730</name>
</gene>